<proteinExistence type="predicted"/>
<dbReference type="CDD" id="cd00761">
    <property type="entry name" value="Glyco_tranf_GTA_type"/>
    <property type="match status" value="1"/>
</dbReference>
<dbReference type="AlphaFoldDB" id="A0A3E4NIA2"/>
<reference evidence="2 3" key="1">
    <citation type="submission" date="2018-08" db="EMBL/GenBank/DDBJ databases">
        <title>A genome reference for cultivated species of the human gut microbiota.</title>
        <authorList>
            <person name="Zou Y."/>
            <person name="Xue W."/>
            <person name="Luo G."/>
        </authorList>
    </citation>
    <scope>NUCLEOTIDE SEQUENCE [LARGE SCALE GENOMIC DNA]</scope>
    <source>
        <strain evidence="2 3">TF10-34</strain>
    </source>
</reference>
<evidence type="ECO:0000313" key="2">
    <source>
        <dbReference type="EMBL" id="RGK64006.1"/>
    </source>
</evidence>
<dbReference type="InterPro" id="IPR050834">
    <property type="entry name" value="Glycosyltransf_2"/>
</dbReference>
<protein>
    <submittedName>
        <fullName evidence="2">Glycosyltransferase family 2 protein</fullName>
    </submittedName>
</protein>
<dbReference type="InterPro" id="IPR001173">
    <property type="entry name" value="Glyco_trans_2-like"/>
</dbReference>
<dbReference type="PANTHER" id="PTHR43685:SF2">
    <property type="entry name" value="GLYCOSYLTRANSFERASE 2-LIKE DOMAIN-CONTAINING PROTEIN"/>
    <property type="match status" value="1"/>
</dbReference>
<comment type="caution">
    <text evidence="2">The sequence shown here is derived from an EMBL/GenBank/DDBJ whole genome shotgun (WGS) entry which is preliminary data.</text>
</comment>
<dbReference type="Pfam" id="PF00535">
    <property type="entry name" value="Glycos_transf_2"/>
    <property type="match status" value="1"/>
</dbReference>
<sequence>MENHSVEVSVIIPNYNYARFLRQRIESVLAQTYTDYEIILLDDASTDDSTSILKHYSANPHVSHLEINSVNTGSPFAQWQKGISLSRGKYIWIAESDDAAEPSFLKKAVSVLKQYPDASFCFLGSHCIDGEGNQLTTDFDRWTSKQLSRSHNMGVFDGEDYIKHNLYWRNYIYNASGVVFRKQCFEQIKDLSCFSMRYSGDWLFWIEMAKQGMVVEVYEKLNNFRLHNVSTTKKGQKTGDGVREDIYIVNRIEHSLVNIGRQRKTVRHGSFYKEIKRLKVPTEIKEELTLHLVSSLKANSSDYYVERFNKSFSWLMPWLITRDKDRL</sequence>
<dbReference type="PANTHER" id="PTHR43685">
    <property type="entry name" value="GLYCOSYLTRANSFERASE"/>
    <property type="match status" value="1"/>
</dbReference>
<accession>A0A3E4NIA2</accession>
<keyword evidence="2" id="KW-0808">Transferase</keyword>
<dbReference type="EMBL" id="QSQU01000010">
    <property type="protein sequence ID" value="RGK64006.1"/>
    <property type="molecule type" value="Genomic_DNA"/>
</dbReference>
<evidence type="ECO:0000259" key="1">
    <source>
        <dbReference type="Pfam" id="PF00535"/>
    </source>
</evidence>
<gene>
    <name evidence="2" type="ORF">DXD03_09145</name>
</gene>
<dbReference type="GO" id="GO:0016740">
    <property type="term" value="F:transferase activity"/>
    <property type="evidence" value="ECO:0007669"/>
    <property type="project" value="UniProtKB-KW"/>
</dbReference>
<evidence type="ECO:0000313" key="3">
    <source>
        <dbReference type="Proteomes" id="UP000261210"/>
    </source>
</evidence>
<organism evidence="2 3">
    <name type="scientific">Bacteroides xylanisolvens</name>
    <dbReference type="NCBI Taxonomy" id="371601"/>
    <lineage>
        <taxon>Bacteria</taxon>
        <taxon>Pseudomonadati</taxon>
        <taxon>Bacteroidota</taxon>
        <taxon>Bacteroidia</taxon>
        <taxon>Bacteroidales</taxon>
        <taxon>Bacteroidaceae</taxon>
        <taxon>Bacteroides</taxon>
    </lineage>
</organism>
<dbReference type="Gene3D" id="3.90.550.10">
    <property type="entry name" value="Spore Coat Polysaccharide Biosynthesis Protein SpsA, Chain A"/>
    <property type="match status" value="1"/>
</dbReference>
<dbReference type="InterPro" id="IPR029044">
    <property type="entry name" value="Nucleotide-diphossugar_trans"/>
</dbReference>
<feature type="domain" description="Glycosyltransferase 2-like" evidence="1">
    <location>
        <begin position="9"/>
        <end position="138"/>
    </location>
</feature>
<dbReference type="Proteomes" id="UP000261210">
    <property type="component" value="Unassembled WGS sequence"/>
</dbReference>
<dbReference type="SUPFAM" id="SSF53448">
    <property type="entry name" value="Nucleotide-diphospho-sugar transferases"/>
    <property type="match status" value="1"/>
</dbReference>
<dbReference type="RefSeq" id="WP_008024037.1">
    <property type="nucleotide sequence ID" value="NZ_JABFIB010000030.1"/>
</dbReference>
<name>A0A3E4NIA2_9BACE</name>